<feature type="transmembrane region" description="Helical" evidence="8">
    <location>
        <begin position="271"/>
        <end position="293"/>
    </location>
</feature>
<sequence>MEKAGVISKRSFVILVIFFMIGTSILITPTGLALEAKQDAWLACIVGVVFNLLNAVLFVVIGKRMGDQTLIQYCETTLGKWFGKAVSLCFVLFFYLLASLMIGDLGYFVTSQIMQETPMEVLQMLFILVVVMAVRSGFIVYTRAAEAFFPWLMILFLLLILPLIPKFEISNFLPVMEFGIKPIVRGGFSFWGLQELIVLLIFYPLVSKTKGRGNGFITGIVIGGAVLICTTVGSIAVLGATLTANQLFPAYTLAKNISIGHFLERVEGIMISIWVLSIFIKIVLTFHASIIGFVQVMNIKDEKPLIIPMALGLIVLSIMCYPNSIYINDYLSKNWSPFALIFSVFLPLLLLGASSISAIRAKSSKE</sequence>
<evidence type="ECO:0000256" key="5">
    <source>
        <dbReference type="ARBA" id="ARBA00022692"/>
    </source>
</evidence>
<proteinExistence type="inferred from homology"/>
<gene>
    <name evidence="9" type="ORF">NV381_09345</name>
</gene>
<keyword evidence="4" id="KW-0309">Germination</keyword>
<feature type="transmembrane region" description="Helical" evidence="8">
    <location>
        <begin position="338"/>
        <end position="359"/>
    </location>
</feature>
<keyword evidence="10" id="KW-1185">Reference proteome</keyword>
<dbReference type="PANTHER" id="PTHR34975:SF2">
    <property type="entry name" value="SPORE GERMINATION PROTEIN A2"/>
    <property type="match status" value="1"/>
</dbReference>
<reference evidence="9 10" key="1">
    <citation type="submission" date="2022-08" db="EMBL/GenBank/DDBJ databases">
        <title>Paenibacillus endoradicis sp. nov., Paenibacillus radicibacter sp. nov and Paenibacillus pararadicis sp. nov., three cold-adapted plant growth-promoting bacteria isolated from root of Larix gmelinii in Great Khingan.</title>
        <authorList>
            <person name="Xue H."/>
        </authorList>
    </citation>
    <scope>NUCLEOTIDE SEQUENCE [LARGE SCALE GENOMIC DNA]</scope>
    <source>
        <strain evidence="9 10">N5-1-1-5</strain>
    </source>
</reference>
<evidence type="ECO:0000256" key="8">
    <source>
        <dbReference type="SAM" id="Phobius"/>
    </source>
</evidence>
<feature type="transmembrane region" description="Helical" evidence="8">
    <location>
        <begin position="187"/>
        <end position="206"/>
    </location>
</feature>
<evidence type="ECO:0000256" key="4">
    <source>
        <dbReference type="ARBA" id="ARBA00022544"/>
    </source>
</evidence>
<dbReference type="EMBL" id="JANQBD010000005">
    <property type="protein sequence ID" value="MCR8631406.1"/>
    <property type="molecule type" value="Genomic_DNA"/>
</dbReference>
<evidence type="ECO:0000256" key="6">
    <source>
        <dbReference type="ARBA" id="ARBA00022989"/>
    </source>
</evidence>
<accession>A0ABT1YDY7</accession>
<keyword evidence="6 8" id="KW-1133">Transmembrane helix</keyword>
<feature type="transmembrane region" description="Helical" evidence="8">
    <location>
        <begin position="81"/>
        <end position="102"/>
    </location>
</feature>
<dbReference type="RefSeq" id="WP_258213003.1">
    <property type="nucleotide sequence ID" value="NZ_JANQBD010000005.1"/>
</dbReference>
<organism evidence="9 10">
    <name type="scientific">Paenibacillus radicis</name>
    <name type="common">ex Xue et al. 2023</name>
    <dbReference type="NCBI Taxonomy" id="2972489"/>
    <lineage>
        <taxon>Bacteria</taxon>
        <taxon>Bacillati</taxon>
        <taxon>Bacillota</taxon>
        <taxon>Bacilli</taxon>
        <taxon>Bacillales</taxon>
        <taxon>Paenibacillaceae</taxon>
        <taxon>Paenibacillus</taxon>
    </lineage>
</organism>
<evidence type="ECO:0000256" key="7">
    <source>
        <dbReference type="ARBA" id="ARBA00023136"/>
    </source>
</evidence>
<dbReference type="NCBIfam" id="TIGR00912">
    <property type="entry name" value="2A0309"/>
    <property type="match status" value="1"/>
</dbReference>
<feature type="transmembrane region" description="Helical" evidence="8">
    <location>
        <begin position="122"/>
        <end position="141"/>
    </location>
</feature>
<name>A0ABT1YDY7_9BACL</name>
<dbReference type="InterPro" id="IPR004761">
    <property type="entry name" value="Spore_GerAB"/>
</dbReference>
<feature type="transmembrane region" description="Helical" evidence="8">
    <location>
        <begin position="12"/>
        <end position="34"/>
    </location>
</feature>
<dbReference type="PANTHER" id="PTHR34975">
    <property type="entry name" value="SPORE GERMINATION PROTEIN A2"/>
    <property type="match status" value="1"/>
</dbReference>
<feature type="transmembrane region" description="Helical" evidence="8">
    <location>
        <begin position="148"/>
        <end position="167"/>
    </location>
</feature>
<comment type="similarity">
    <text evidence="2">Belongs to the amino acid-polyamine-organocation (APC) superfamily. Spore germination protein (SGP) (TC 2.A.3.9) family.</text>
</comment>
<protein>
    <submittedName>
        <fullName evidence="9">Endospore germination permease</fullName>
    </submittedName>
</protein>
<dbReference type="Proteomes" id="UP001300012">
    <property type="component" value="Unassembled WGS sequence"/>
</dbReference>
<dbReference type="Pfam" id="PF03845">
    <property type="entry name" value="Spore_permease"/>
    <property type="match status" value="1"/>
</dbReference>
<evidence type="ECO:0000313" key="10">
    <source>
        <dbReference type="Proteomes" id="UP001300012"/>
    </source>
</evidence>
<evidence type="ECO:0000256" key="2">
    <source>
        <dbReference type="ARBA" id="ARBA00007998"/>
    </source>
</evidence>
<feature type="transmembrane region" description="Helical" evidence="8">
    <location>
        <begin position="218"/>
        <end position="242"/>
    </location>
</feature>
<comment type="caution">
    <text evidence="9">The sequence shown here is derived from an EMBL/GenBank/DDBJ whole genome shotgun (WGS) entry which is preliminary data.</text>
</comment>
<evidence type="ECO:0000256" key="1">
    <source>
        <dbReference type="ARBA" id="ARBA00004141"/>
    </source>
</evidence>
<evidence type="ECO:0000313" key="9">
    <source>
        <dbReference type="EMBL" id="MCR8631406.1"/>
    </source>
</evidence>
<feature type="transmembrane region" description="Helical" evidence="8">
    <location>
        <begin position="305"/>
        <end position="326"/>
    </location>
</feature>
<feature type="transmembrane region" description="Helical" evidence="8">
    <location>
        <begin position="40"/>
        <end position="61"/>
    </location>
</feature>
<keyword evidence="3" id="KW-0813">Transport</keyword>
<evidence type="ECO:0000256" key="3">
    <source>
        <dbReference type="ARBA" id="ARBA00022448"/>
    </source>
</evidence>
<keyword evidence="7 8" id="KW-0472">Membrane</keyword>
<comment type="subcellular location">
    <subcellularLocation>
        <location evidence="1">Membrane</location>
        <topology evidence="1">Multi-pass membrane protein</topology>
    </subcellularLocation>
</comment>
<keyword evidence="5 8" id="KW-0812">Transmembrane</keyword>